<dbReference type="EMBL" id="BMQG01000021">
    <property type="protein sequence ID" value="GGM57124.1"/>
    <property type="molecule type" value="Genomic_DNA"/>
</dbReference>
<keyword evidence="2" id="KW-1185">Reference proteome</keyword>
<proteinExistence type="predicted"/>
<accession>A0A8H9GSH4</accession>
<dbReference type="RefSeq" id="WP_189062790.1">
    <property type="nucleotide sequence ID" value="NZ_BMQG01000021.1"/>
</dbReference>
<sequence length="196" mass="22692">MDFDRDIRAELTERGFSPEDCRRRDETFGTFTEVTAWAYFRQHQDRVSLYPNADRYRKARAQRGRCWYCGRVLNLSTVGQDDSAELEHQTPRHRRLPECNLDRNKVTSCRTCNNPAGDGKGKRDLEEYRAYLLARQFPERVHLFFFGEWLSVVDSGAWTPDGLERVARQTFGHPHRALAFPAALLTEHSLSLGSPA</sequence>
<dbReference type="Gene3D" id="1.10.30.50">
    <property type="match status" value="1"/>
</dbReference>
<protein>
    <recommendedName>
        <fullName evidence="3">HNH endonuclease</fullName>
    </recommendedName>
</protein>
<organism evidence="1 2">
    <name type="scientific">Deinococcus arenae</name>
    <dbReference type="NCBI Taxonomy" id="1452751"/>
    <lineage>
        <taxon>Bacteria</taxon>
        <taxon>Thermotogati</taxon>
        <taxon>Deinococcota</taxon>
        <taxon>Deinococci</taxon>
        <taxon>Deinococcales</taxon>
        <taxon>Deinococcaceae</taxon>
        <taxon>Deinococcus</taxon>
    </lineage>
</organism>
<reference evidence="2" key="1">
    <citation type="journal article" date="2019" name="Int. J. Syst. Evol. Microbiol.">
        <title>The Global Catalogue of Microorganisms (GCM) 10K type strain sequencing project: providing services to taxonomists for standard genome sequencing and annotation.</title>
        <authorList>
            <consortium name="The Broad Institute Genomics Platform"/>
            <consortium name="The Broad Institute Genome Sequencing Center for Infectious Disease"/>
            <person name="Wu L."/>
            <person name="Ma J."/>
        </authorList>
    </citation>
    <scope>NUCLEOTIDE SEQUENCE [LARGE SCALE GENOMIC DNA]</scope>
    <source>
        <strain evidence="2">JCM 31047</strain>
    </source>
</reference>
<dbReference type="Proteomes" id="UP000600547">
    <property type="component" value="Unassembled WGS sequence"/>
</dbReference>
<dbReference type="AlphaFoldDB" id="A0A8H9GSH4"/>
<gene>
    <name evidence="1" type="ORF">GCM10008956_36000</name>
</gene>
<name>A0A8H9GSH4_9DEIO</name>
<evidence type="ECO:0000313" key="1">
    <source>
        <dbReference type="EMBL" id="GGM57124.1"/>
    </source>
</evidence>
<evidence type="ECO:0000313" key="2">
    <source>
        <dbReference type="Proteomes" id="UP000600547"/>
    </source>
</evidence>
<comment type="caution">
    <text evidence="1">The sequence shown here is derived from an EMBL/GenBank/DDBJ whole genome shotgun (WGS) entry which is preliminary data.</text>
</comment>
<evidence type="ECO:0008006" key="3">
    <source>
        <dbReference type="Google" id="ProtNLM"/>
    </source>
</evidence>